<name>A0A438IV87_VITVI</name>
<dbReference type="EMBL" id="QGNW01000080">
    <property type="protein sequence ID" value="RVX00658.1"/>
    <property type="molecule type" value="Genomic_DNA"/>
</dbReference>
<protein>
    <submittedName>
        <fullName evidence="1">Uncharacterized protein</fullName>
    </submittedName>
</protein>
<dbReference type="AlphaFoldDB" id="A0A438IV87"/>
<organism evidence="1 2">
    <name type="scientific">Vitis vinifera</name>
    <name type="common">Grape</name>
    <dbReference type="NCBI Taxonomy" id="29760"/>
    <lineage>
        <taxon>Eukaryota</taxon>
        <taxon>Viridiplantae</taxon>
        <taxon>Streptophyta</taxon>
        <taxon>Embryophyta</taxon>
        <taxon>Tracheophyta</taxon>
        <taxon>Spermatophyta</taxon>
        <taxon>Magnoliopsida</taxon>
        <taxon>eudicotyledons</taxon>
        <taxon>Gunneridae</taxon>
        <taxon>Pentapetalae</taxon>
        <taxon>rosids</taxon>
        <taxon>Vitales</taxon>
        <taxon>Vitaceae</taxon>
        <taxon>Viteae</taxon>
        <taxon>Vitis</taxon>
    </lineage>
</organism>
<accession>A0A438IV87</accession>
<dbReference type="Proteomes" id="UP000288805">
    <property type="component" value="Unassembled WGS sequence"/>
</dbReference>
<sequence length="188" mass="21241">MSIFRMPKSVVKRLEKLQRDFLWGGGNTGRKIHLVNWKVVCTQKDKGGLGIRRMGLLNKPYWAVDLAFCCREGCLVEEGHWGEAWVGGWGLEIKGSPGAFCVGVWKEILKEMGWCWNNMKFKVGRGIRLGFGLIIGVVMKRCPKCFLRFSPWLHAEMQWWMRCGTQGLAKEGGISGWVETLMTGAGSD</sequence>
<evidence type="ECO:0000313" key="2">
    <source>
        <dbReference type="Proteomes" id="UP000288805"/>
    </source>
</evidence>
<evidence type="ECO:0000313" key="1">
    <source>
        <dbReference type="EMBL" id="RVX00658.1"/>
    </source>
</evidence>
<proteinExistence type="predicted"/>
<reference evidence="1 2" key="1">
    <citation type="journal article" date="2018" name="PLoS Genet.">
        <title>Population sequencing reveals clonal diversity and ancestral inbreeding in the grapevine cultivar Chardonnay.</title>
        <authorList>
            <person name="Roach M.J."/>
            <person name="Johnson D.L."/>
            <person name="Bohlmann J."/>
            <person name="van Vuuren H.J."/>
            <person name="Jones S.J."/>
            <person name="Pretorius I.S."/>
            <person name="Schmidt S.A."/>
            <person name="Borneman A.R."/>
        </authorList>
    </citation>
    <scope>NUCLEOTIDE SEQUENCE [LARGE SCALE GENOMIC DNA]</scope>
    <source>
        <strain evidence="2">cv. Chardonnay</strain>
        <tissue evidence="1">Leaf</tissue>
    </source>
</reference>
<gene>
    <name evidence="1" type="ORF">CK203_030413</name>
</gene>
<dbReference type="PANTHER" id="PTHR33116">
    <property type="entry name" value="REVERSE TRANSCRIPTASE ZINC-BINDING DOMAIN-CONTAINING PROTEIN-RELATED-RELATED"/>
    <property type="match status" value="1"/>
</dbReference>
<dbReference type="PANTHER" id="PTHR33116:SF78">
    <property type="entry name" value="OS12G0587133 PROTEIN"/>
    <property type="match status" value="1"/>
</dbReference>
<comment type="caution">
    <text evidence="1">The sequence shown here is derived from an EMBL/GenBank/DDBJ whole genome shotgun (WGS) entry which is preliminary data.</text>
</comment>